<reference evidence="3" key="1">
    <citation type="submission" date="2016-12" db="EMBL/GenBank/DDBJ databases">
        <title>Complete Genome Sequence of Beggiatoa leptomitiformis D-401.</title>
        <authorList>
            <person name="Fomenkov A."/>
            <person name="Vincze T."/>
            <person name="Grabovich M."/>
            <person name="Anton B.P."/>
            <person name="Dubinina G."/>
            <person name="Orlova M."/>
            <person name="Belousova E."/>
            <person name="Roberts R.J."/>
        </authorList>
    </citation>
    <scope>NUCLEOTIDE SEQUENCE [LARGE SCALE GENOMIC DNA]</scope>
    <source>
        <strain evidence="3">D-401</strain>
    </source>
</reference>
<dbReference type="Proteomes" id="UP000234271">
    <property type="component" value="Chromosome"/>
</dbReference>
<keyword evidence="3" id="KW-1185">Reference proteome</keyword>
<feature type="transmembrane region" description="Helical" evidence="1">
    <location>
        <begin position="357"/>
        <end position="380"/>
    </location>
</feature>
<dbReference type="KEGG" id="blep:AL038_10845"/>
<dbReference type="OrthoDB" id="8625549at2"/>
<dbReference type="AlphaFoldDB" id="A0A2N9YGG2"/>
<evidence type="ECO:0000256" key="1">
    <source>
        <dbReference type="SAM" id="Phobius"/>
    </source>
</evidence>
<protein>
    <recommendedName>
        <fullName evidence="4">Glycosyltransferase RgtA/B/C/D-like domain-containing protein</fullName>
    </recommendedName>
</protein>
<evidence type="ECO:0008006" key="4">
    <source>
        <dbReference type="Google" id="ProtNLM"/>
    </source>
</evidence>
<sequence>MTTIKNDLTSVEIFAIVLTIFTARLWLIAWLGSPMPFWDEWDNQAGLVQAFAHNDLTIKSFFAPNNEHYVLWAHVLTLAIVQLTGVWNTLLEMIISACIASMTAVALFRLVQPFLTPVWQLFIFCSLAVLWSLPLGWMNTVWGFQSAWFVLFLLSIFTVNGLLVHQPFTWQWWFGAVCGFLAFFSVSSGFFMLLVIVLLKIYLAIVDKTQRRSHLLTLLISVVFILPSLIFILQIPQTELMWGKVNTLEEFMLALGKALAFPWVGRPLFSLIFYFPFCIFMVRIFWQRRVPTTLEQIILVLGGWGILQAIALAYGRGNAVPYPSARQMDIFLFGVLANILAFYSLSRVEELPTRFIFWVKSYFAVWLFLFVSGLGLLMLINFPVMERKAGYKITYEQVVKNYVLTNNLQVFQRVHSQFDIPHNDPALLMHYLDDPVFRQVLPLFSPATLSMGLTKELLNNSFMLFCSSLLLFFGVITGWGRRLVSLDK</sequence>
<dbReference type="RefSeq" id="WP_062152740.1">
    <property type="nucleotide sequence ID" value="NZ_CP012373.2"/>
</dbReference>
<dbReference type="STRING" id="288004.AL038_10845"/>
<feature type="transmembrane region" description="Helical" evidence="1">
    <location>
        <begin position="12"/>
        <end position="32"/>
    </location>
</feature>
<feature type="transmembrane region" description="Helical" evidence="1">
    <location>
        <begin position="69"/>
        <end position="87"/>
    </location>
</feature>
<evidence type="ECO:0000313" key="2">
    <source>
        <dbReference type="EMBL" id="AUI69590.1"/>
    </source>
</evidence>
<accession>A0A2N9YGG2</accession>
<feature type="transmembrane region" description="Helical" evidence="1">
    <location>
        <begin position="298"/>
        <end position="315"/>
    </location>
</feature>
<keyword evidence="1" id="KW-0812">Transmembrane</keyword>
<evidence type="ECO:0000313" key="3">
    <source>
        <dbReference type="Proteomes" id="UP000234271"/>
    </source>
</evidence>
<feature type="transmembrane region" description="Helical" evidence="1">
    <location>
        <begin position="170"/>
        <end position="203"/>
    </location>
</feature>
<keyword evidence="1" id="KW-0472">Membrane</keyword>
<dbReference type="EMBL" id="CP018889">
    <property type="protein sequence ID" value="AUI69590.1"/>
    <property type="molecule type" value="Genomic_DNA"/>
</dbReference>
<name>A0A2N9YGG2_9GAMM</name>
<feature type="transmembrane region" description="Helical" evidence="1">
    <location>
        <begin position="215"/>
        <end position="235"/>
    </location>
</feature>
<feature type="transmembrane region" description="Helical" evidence="1">
    <location>
        <begin position="94"/>
        <end position="111"/>
    </location>
</feature>
<feature type="transmembrane region" description="Helical" evidence="1">
    <location>
        <begin position="147"/>
        <end position="164"/>
    </location>
</feature>
<gene>
    <name evidence="2" type="ORF">BLE401_13425</name>
</gene>
<feature type="transmembrane region" description="Helical" evidence="1">
    <location>
        <begin position="268"/>
        <end position="286"/>
    </location>
</feature>
<organism evidence="2 3">
    <name type="scientific">Beggiatoa leptomitoformis</name>
    <dbReference type="NCBI Taxonomy" id="288004"/>
    <lineage>
        <taxon>Bacteria</taxon>
        <taxon>Pseudomonadati</taxon>
        <taxon>Pseudomonadota</taxon>
        <taxon>Gammaproteobacteria</taxon>
        <taxon>Thiotrichales</taxon>
        <taxon>Thiotrichaceae</taxon>
        <taxon>Beggiatoa</taxon>
    </lineage>
</organism>
<keyword evidence="1" id="KW-1133">Transmembrane helix</keyword>
<feature type="transmembrane region" description="Helical" evidence="1">
    <location>
        <begin position="461"/>
        <end position="480"/>
    </location>
</feature>
<feature type="transmembrane region" description="Helical" evidence="1">
    <location>
        <begin position="117"/>
        <end position="135"/>
    </location>
</feature>
<proteinExistence type="predicted"/>